<dbReference type="EMBL" id="AAKVBC010000005">
    <property type="protein sequence ID" value="ECW0080514.1"/>
    <property type="molecule type" value="Genomic_DNA"/>
</dbReference>
<evidence type="ECO:0000256" key="6">
    <source>
        <dbReference type="ARBA" id="ARBA00022747"/>
    </source>
</evidence>
<sequence>MTLAYRKENALNAICPYFTMFPLEYPYQVLKKHRKDTPVILDPFCGRGTSLFAARTLGLSAWGIDTSPVAIAIAKSKLASCNVEEPLALAHKLISEVTPAQIPETSFFENAYHKETLRSLCALREGLLNLKFETDAAVVLRAAALGCLHGPLSKHKENAGYFSNQMPRTYASKPNYAVRFWETRNLEAPKINILEVLRRKISRLAGLEKNSPCPISQVLQGDAQSSEVFQSINLAPSVIITSPPYYGMKTYVQDQWLRNWFLGGPESIDYSTGPQLDHGGQHAFVSSLGKVWKNIADCATSSETLHMYIRFGIIPSASVDAKRIFNSSLEESGISWRLVSTRTAKTADAGKRQAGQMKTTSTAAVEFDFHVERI</sequence>
<dbReference type="GO" id="GO:0015667">
    <property type="term" value="F:site-specific DNA-methyltransferase (cytosine-N4-specific) activity"/>
    <property type="evidence" value="ECO:0007669"/>
    <property type="project" value="UniProtKB-EC"/>
</dbReference>
<dbReference type="InterPro" id="IPR017985">
    <property type="entry name" value="MeTrfase_CN4_CS"/>
</dbReference>
<dbReference type="EC" id="2.1.1.113" evidence="2"/>
<evidence type="ECO:0000256" key="1">
    <source>
        <dbReference type="ARBA" id="ARBA00010203"/>
    </source>
</evidence>
<organism evidence="12">
    <name type="scientific">Salmonella enterica I</name>
    <dbReference type="NCBI Taxonomy" id="59201"/>
    <lineage>
        <taxon>Bacteria</taxon>
        <taxon>Pseudomonadati</taxon>
        <taxon>Pseudomonadota</taxon>
        <taxon>Gammaproteobacteria</taxon>
        <taxon>Enterobacterales</taxon>
        <taxon>Enterobacteriaceae</taxon>
        <taxon>Salmonella</taxon>
    </lineage>
</organism>
<keyword evidence="6" id="KW-0680">Restriction system</keyword>
<evidence type="ECO:0000313" key="10">
    <source>
        <dbReference type="EMBL" id="ECW0080514.1"/>
    </source>
</evidence>
<gene>
    <name evidence="12" type="ORF">F3P74_04265</name>
    <name evidence="11" type="ORF">F3Q63_03935</name>
    <name evidence="10" type="ORF">F3Q64_07315</name>
</gene>
<protein>
    <recommendedName>
        <fullName evidence="2">site-specific DNA-methyltransferase (cytosine-N(4)-specific)</fullName>
        <ecNumber evidence="2">2.1.1.113</ecNumber>
    </recommendedName>
</protein>
<evidence type="ECO:0000256" key="7">
    <source>
        <dbReference type="ARBA" id="ARBA00023125"/>
    </source>
</evidence>
<evidence type="ECO:0000256" key="5">
    <source>
        <dbReference type="ARBA" id="ARBA00022691"/>
    </source>
</evidence>
<evidence type="ECO:0000256" key="8">
    <source>
        <dbReference type="ARBA" id="ARBA00049120"/>
    </source>
</evidence>
<dbReference type="GO" id="GO:0009307">
    <property type="term" value="P:DNA restriction-modification system"/>
    <property type="evidence" value="ECO:0007669"/>
    <property type="project" value="UniProtKB-KW"/>
</dbReference>
<dbReference type="InterPro" id="IPR029063">
    <property type="entry name" value="SAM-dependent_MTases_sf"/>
</dbReference>
<dbReference type="GO" id="GO:0032259">
    <property type="term" value="P:methylation"/>
    <property type="evidence" value="ECO:0007669"/>
    <property type="project" value="UniProtKB-KW"/>
</dbReference>
<accession>A0A3X9TX87</accession>
<evidence type="ECO:0000313" key="11">
    <source>
        <dbReference type="EMBL" id="ECW0106379.1"/>
    </source>
</evidence>
<comment type="catalytic activity">
    <reaction evidence="8">
        <text>a 2'-deoxycytidine in DNA + S-adenosyl-L-methionine = an N(4)-methyl-2'-deoxycytidine in DNA + S-adenosyl-L-homocysteine + H(+)</text>
        <dbReference type="Rhea" id="RHEA:16857"/>
        <dbReference type="Rhea" id="RHEA-COMP:11369"/>
        <dbReference type="Rhea" id="RHEA-COMP:13674"/>
        <dbReference type="ChEBI" id="CHEBI:15378"/>
        <dbReference type="ChEBI" id="CHEBI:57856"/>
        <dbReference type="ChEBI" id="CHEBI:59789"/>
        <dbReference type="ChEBI" id="CHEBI:85452"/>
        <dbReference type="ChEBI" id="CHEBI:137933"/>
        <dbReference type="EC" id="2.1.1.113"/>
    </reaction>
</comment>
<dbReference type="PROSITE" id="PS00093">
    <property type="entry name" value="N4_MTASE"/>
    <property type="match status" value="1"/>
</dbReference>
<dbReference type="Pfam" id="PF01555">
    <property type="entry name" value="N6_N4_Mtase"/>
    <property type="match status" value="1"/>
</dbReference>
<keyword evidence="4 12" id="KW-0808">Transferase</keyword>
<dbReference type="SUPFAM" id="SSF53335">
    <property type="entry name" value="S-adenosyl-L-methionine-dependent methyltransferases"/>
    <property type="match status" value="2"/>
</dbReference>
<evidence type="ECO:0000256" key="3">
    <source>
        <dbReference type="ARBA" id="ARBA00022603"/>
    </source>
</evidence>
<dbReference type="CDD" id="cd02440">
    <property type="entry name" value="AdoMet_MTases"/>
    <property type="match status" value="1"/>
</dbReference>
<evidence type="ECO:0000313" key="12">
    <source>
        <dbReference type="EMBL" id="ECW0477293.1"/>
    </source>
</evidence>
<dbReference type="EMBL" id="AAKVAS010000002">
    <property type="protein sequence ID" value="ECW0106379.1"/>
    <property type="molecule type" value="Genomic_DNA"/>
</dbReference>
<dbReference type="GO" id="GO:0008170">
    <property type="term" value="F:N-methyltransferase activity"/>
    <property type="evidence" value="ECO:0007669"/>
    <property type="project" value="InterPro"/>
</dbReference>
<comment type="similarity">
    <text evidence="1">Belongs to the N(4)/N(6)-methyltransferase family. N(4) subfamily.</text>
</comment>
<feature type="domain" description="DNA methylase N-4/N-6" evidence="9">
    <location>
        <begin position="9"/>
        <end position="75"/>
    </location>
</feature>
<proteinExistence type="inferred from homology"/>
<keyword evidence="3 12" id="KW-0489">Methyltransferase</keyword>
<dbReference type="Gene3D" id="3.40.50.150">
    <property type="entry name" value="Vaccinia Virus protein VP39"/>
    <property type="match status" value="1"/>
</dbReference>
<dbReference type="AlphaFoldDB" id="A0A3X9TX87"/>
<comment type="caution">
    <text evidence="12">The sequence shown here is derived from an EMBL/GenBank/DDBJ whole genome shotgun (WGS) entry which is preliminary data.</text>
</comment>
<name>A0A3X9TX87_SALET</name>
<keyword evidence="7" id="KW-0238">DNA-binding</keyword>
<dbReference type="EMBL" id="AAKVDC010000002">
    <property type="protein sequence ID" value="ECW0477293.1"/>
    <property type="molecule type" value="Genomic_DNA"/>
</dbReference>
<dbReference type="InterPro" id="IPR002941">
    <property type="entry name" value="DNA_methylase_N4/N6"/>
</dbReference>
<evidence type="ECO:0000259" key="9">
    <source>
        <dbReference type="Pfam" id="PF01555"/>
    </source>
</evidence>
<evidence type="ECO:0000256" key="2">
    <source>
        <dbReference type="ARBA" id="ARBA00012185"/>
    </source>
</evidence>
<reference evidence="12" key="1">
    <citation type="submission" date="2019-09" db="EMBL/GenBank/DDBJ databases">
        <authorList>
            <consortium name="GenomeTrakr network: Whole genome sequencing for foodborne pathogen traceback"/>
        </authorList>
    </citation>
    <scope>NUCLEOTIDE SEQUENCE</scope>
    <source>
        <strain evidence="12">AUSMDU00020808</strain>
        <strain evidence="10">AUSMDU00020854</strain>
        <strain evidence="11">AUSMDU00020873</strain>
    </source>
</reference>
<dbReference type="GO" id="GO:0003677">
    <property type="term" value="F:DNA binding"/>
    <property type="evidence" value="ECO:0007669"/>
    <property type="project" value="UniProtKB-KW"/>
</dbReference>
<keyword evidence="5" id="KW-0949">S-adenosyl-L-methionine</keyword>
<evidence type="ECO:0000256" key="4">
    <source>
        <dbReference type="ARBA" id="ARBA00022679"/>
    </source>
</evidence>